<dbReference type="GO" id="GO:0008233">
    <property type="term" value="F:peptidase activity"/>
    <property type="evidence" value="ECO:0007669"/>
    <property type="project" value="UniProtKB-KW"/>
</dbReference>
<evidence type="ECO:0000256" key="1">
    <source>
        <dbReference type="ARBA" id="ARBA00008542"/>
    </source>
</evidence>
<evidence type="ECO:0000313" key="4">
    <source>
        <dbReference type="Proteomes" id="UP000198635"/>
    </source>
</evidence>
<dbReference type="SUPFAM" id="SSF52317">
    <property type="entry name" value="Class I glutamine amidotransferase-like"/>
    <property type="match status" value="1"/>
</dbReference>
<dbReference type="GO" id="GO:0006508">
    <property type="term" value="P:proteolysis"/>
    <property type="evidence" value="ECO:0007669"/>
    <property type="project" value="UniProtKB-KW"/>
</dbReference>
<evidence type="ECO:0000313" key="3">
    <source>
        <dbReference type="EMBL" id="SFJ30237.1"/>
    </source>
</evidence>
<name>A0A1I3QA29_9BACT</name>
<keyword evidence="3" id="KW-0645">Protease</keyword>
<dbReference type="NCBIfam" id="TIGR01382">
    <property type="entry name" value="PfpI"/>
    <property type="match status" value="1"/>
</dbReference>
<evidence type="ECO:0000259" key="2">
    <source>
        <dbReference type="Pfam" id="PF01965"/>
    </source>
</evidence>
<organism evidence="3 4">
    <name type="scientific">Desulfomicrobium apsheronum</name>
    <dbReference type="NCBI Taxonomy" id="52560"/>
    <lineage>
        <taxon>Bacteria</taxon>
        <taxon>Pseudomonadati</taxon>
        <taxon>Thermodesulfobacteriota</taxon>
        <taxon>Desulfovibrionia</taxon>
        <taxon>Desulfovibrionales</taxon>
        <taxon>Desulfomicrobiaceae</taxon>
        <taxon>Desulfomicrobium</taxon>
    </lineage>
</organism>
<dbReference type="Proteomes" id="UP000198635">
    <property type="component" value="Unassembled WGS sequence"/>
</dbReference>
<sequence>MELTGKKFVLLVETQFNDHEFWYPYFRLKEAGAQVVVVSGKAGQSYEGKYGTPAKSEKAPADIKVADFAGIIVPGGYAPDHMRRDQNTVSLVRAFDQQGKIVAAICHAGWVLVSAGILKGRTVTSFFAIKEDLVNAGAKWQDHEVVIDKNMITSRTPDDLPAFMRAIIEAAKA</sequence>
<dbReference type="PANTHER" id="PTHR42733:SF13">
    <property type="entry name" value="DJ-1_PFPI DOMAIN-CONTAINING PROTEIN"/>
    <property type="match status" value="1"/>
</dbReference>
<keyword evidence="3" id="KW-0378">Hydrolase</keyword>
<dbReference type="PANTHER" id="PTHR42733">
    <property type="entry name" value="DJ-1 PROTEIN"/>
    <property type="match status" value="1"/>
</dbReference>
<gene>
    <name evidence="3" type="ORF">SAMN04488082_102254</name>
</gene>
<dbReference type="Pfam" id="PF01965">
    <property type="entry name" value="DJ-1_PfpI"/>
    <property type="match status" value="1"/>
</dbReference>
<dbReference type="RefSeq" id="WP_092372719.1">
    <property type="nucleotide sequence ID" value="NZ_FORX01000002.1"/>
</dbReference>
<comment type="similarity">
    <text evidence="1">Belongs to the peptidase C56 family.</text>
</comment>
<keyword evidence="4" id="KW-1185">Reference proteome</keyword>
<proteinExistence type="inferred from homology"/>
<dbReference type="AlphaFoldDB" id="A0A1I3QA29"/>
<dbReference type="CDD" id="cd03134">
    <property type="entry name" value="GATase1_PfpI_like"/>
    <property type="match status" value="1"/>
</dbReference>
<dbReference type="STRING" id="52560.SAMN04488082_102254"/>
<dbReference type="Gene3D" id="3.40.50.880">
    <property type="match status" value="1"/>
</dbReference>
<protein>
    <submittedName>
        <fullName evidence="3">Protease I</fullName>
    </submittedName>
</protein>
<dbReference type="EMBL" id="FORX01000002">
    <property type="protein sequence ID" value="SFJ30237.1"/>
    <property type="molecule type" value="Genomic_DNA"/>
</dbReference>
<dbReference type="OrthoDB" id="9792284at2"/>
<dbReference type="InterPro" id="IPR029062">
    <property type="entry name" value="Class_I_gatase-like"/>
</dbReference>
<dbReference type="InterPro" id="IPR002818">
    <property type="entry name" value="DJ-1/PfpI"/>
</dbReference>
<feature type="domain" description="DJ-1/PfpI" evidence="2">
    <location>
        <begin position="6"/>
        <end position="169"/>
    </location>
</feature>
<dbReference type="PROSITE" id="PS51276">
    <property type="entry name" value="PEPTIDASE_C56_PFPI"/>
    <property type="match status" value="1"/>
</dbReference>
<reference evidence="4" key="1">
    <citation type="submission" date="2016-10" db="EMBL/GenBank/DDBJ databases">
        <authorList>
            <person name="Varghese N."/>
            <person name="Submissions S."/>
        </authorList>
    </citation>
    <scope>NUCLEOTIDE SEQUENCE [LARGE SCALE GENOMIC DNA]</scope>
    <source>
        <strain evidence="4">DSM 5918</strain>
    </source>
</reference>
<accession>A0A1I3QA29</accession>
<dbReference type="InterPro" id="IPR006286">
    <property type="entry name" value="C56_PfpI-like"/>
</dbReference>